<dbReference type="Gene3D" id="3.40.50.1820">
    <property type="entry name" value="alpha/beta hydrolase"/>
    <property type="match status" value="1"/>
</dbReference>
<accession>A0AAV9PM17</accession>
<dbReference type="GO" id="GO:0016787">
    <property type="term" value="F:hydrolase activity"/>
    <property type="evidence" value="ECO:0007669"/>
    <property type="project" value="UniProtKB-KW"/>
</dbReference>
<sequence>MIPATPLPADVAVAPKFAAFDVVDINYKEVNGVQIPASVLVPKNIKPGKHPLLVRWHGGCLIAGHRMYPDWFPTWIIDLAASRDAIIITPDYRLMPEITGLEILDDVRDFYTWLFQPQALASYLPEGVSVDTTNILVTGESAGGWLALQSALLPTSAPKVAAVIAQYPMIDMRDRWYTEDYEKQIFSPPAPQLDRAVLQEYLKTMEKGKTITSAVPPERTQLVLSSLQQGMYGSWLGEDRKLYPIEALEGVERLPPVWVLHGKGDTIIPAEGSYRFEKAVREQVKGVELHVTYVEGDHGFDGAEGIGLETDWVREGVEFVGRYWPQQ</sequence>
<dbReference type="SUPFAM" id="SSF53474">
    <property type="entry name" value="alpha/beta-Hydrolases"/>
    <property type="match status" value="1"/>
</dbReference>
<dbReference type="EMBL" id="JAVRRT010000001">
    <property type="protein sequence ID" value="KAK5174959.1"/>
    <property type="molecule type" value="Genomic_DNA"/>
</dbReference>
<comment type="caution">
    <text evidence="3">The sequence shown here is derived from an EMBL/GenBank/DDBJ whole genome shotgun (WGS) entry which is preliminary data.</text>
</comment>
<dbReference type="AlphaFoldDB" id="A0AAV9PM17"/>
<dbReference type="InterPro" id="IPR050300">
    <property type="entry name" value="GDXG_lipolytic_enzyme"/>
</dbReference>
<keyword evidence="1" id="KW-0378">Hydrolase</keyword>
<evidence type="ECO:0000313" key="3">
    <source>
        <dbReference type="EMBL" id="KAK5174959.1"/>
    </source>
</evidence>
<evidence type="ECO:0000259" key="2">
    <source>
        <dbReference type="Pfam" id="PF07859"/>
    </source>
</evidence>
<evidence type="ECO:0000256" key="1">
    <source>
        <dbReference type="ARBA" id="ARBA00022801"/>
    </source>
</evidence>
<dbReference type="PANTHER" id="PTHR48081:SF3">
    <property type="entry name" value="ALPHA_BETA HYDROLASE FOLD-3 DOMAIN-CONTAINING PROTEIN"/>
    <property type="match status" value="1"/>
</dbReference>
<organism evidence="3 4">
    <name type="scientific">Saxophila tyrrhenica</name>
    <dbReference type="NCBI Taxonomy" id="1690608"/>
    <lineage>
        <taxon>Eukaryota</taxon>
        <taxon>Fungi</taxon>
        <taxon>Dikarya</taxon>
        <taxon>Ascomycota</taxon>
        <taxon>Pezizomycotina</taxon>
        <taxon>Dothideomycetes</taxon>
        <taxon>Dothideomycetidae</taxon>
        <taxon>Mycosphaerellales</taxon>
        <taxon>Extremaceae</taxon>
        <taxon>Saxophila</taxon>
    </lineage>
</organism>
<name>A0AAV9PM17_9PEZI</name>
<gene>
    <name evidence="3" type="ORF">LTR77_000095</name>
</gene>
<proteinExistence type="predicted"/>
<keyword evidence="4" id="KW-1185">Reference proteome</keyword>
<dbReference type="GeneID" id="89921447"/>
<dbReference type="InterPro" id="IPR029058">
    <property type="entry name" value="AB_hydrolase_fold"/>
</dbReference>
<evidence type="ECO:0000313" key="4">
    <source>
        <dbReference type="Proteomes" id="UP001337655"/>
    </source>
</evidence>
<dbReference type="RefSeq" id="XP_064663597.1">
    <property type="nucleotide sequence ID" value="XM_064797363.1"/>
</dbReference>
<protein>
    <recommendedName>
        <fullName evidence="2">Alpha/beta hydrolase fold-3 domain-containing protein</fullName>
    </recommendedName>
</protein>
<feature type="domain" description="Alpha/beta hydrolase fold-3" evidence="2">
    <location>
        <begin position="54"/>
        <end position="208"/>
    </location>
</feature>
<dbReference type="Proteomes" id="UP001337655">
    <property type="component" value="Unassembled WGS sequence"/>
</dbReference>
<dbReference type="PANTHER" id="PTHR48081">
    <property type="entry name" value="AB HYDROLASE SUPERFAMILY PROTEIN C4A8.06C"/>
    <property type="match status" value="1"/>
</dbReference>
<dbReference type="InterPro" id="IPR013094">
    <property type="entry name" value="AB_hydrolase_3"/>
</dbReference>
<dbReference type="Pfam" id="PF07859">
    <property type="entry name" value="Abhydrolase_3"/>
    <property type="match status" value="1"/>
</dbReference>
<reference evidence="3 4" key="1">
    <citation type="submission" date="2023-08" db="EMBL/GenBank/DDBJ databases">
        <title>Black Yeasts Isolated from many extreme environments.</title>
        <authorList>
            <person name="Coleine C."/>
            <person name="Stajich J.E."/>
            <person name="Selbmann L."/>
        </authorList>
    </citation>
    <scope>NUCLEOTIDE SEQUENCE [LARGE SCALE GENOMIC DNA]</scope>
    <source>
        <strain evidence="3 4">CCFEE 5935</strain>
    </source>
</reference>